<dbReference type="PANTHER" id="PTHR46138:SF1">
    <property type="entry name" value="PROTEIN DR1"/>
    <property type="match status" value="1"/>
</dbReference>
<organism evidence="5 6">
    <name type="scientific">Mitosporidium daphniae</name>
    <dbReference type="NCBI Taxonomy" id="1485682"/>
    <lineage>
        <taxon>Eukaryota</taxon>
        <taxon>Fungi</taxon>
        <taxon>Fungi incertae sedis</taxon>
        <taxon>Microsporidia</taxon>
        <taxon>Mitosporidium</taxon>
    </lineage>
</organism>
<dbReference type="PANTHER" id="PTHR46138">
    <property type="entry name" value="PROTEIN DR1"/>
    <property type="match status" value="1"/>
</dbReference>
<evidence type="ECO:0000313" key="5">
    <source>
        <dbReference type="EMBL" id="KGG50173.1"/>
    </source>
</evidence>
<name>A0A098VM75_9MICR</name>
<dbReference type="GO" id="GO:0016251">
    <property type="term" value="F:RNA polymerase II general transcription initiation factor activity"/>
    <property type="evidence" value="ECO:0007669"/>
    <property type="project" value="TreeGrafter"/>
</dbReference>
<comment type="caution">
    <text evidence="5">The sequence shown here is derived from an EMBL/GenBank/DDBJ whole genome shotgun (WGS) entry which is preliminary data.</text>
</comment>
<dbReference type="FunFam" id="1.10.20.10:FF:000019">
    <property type="entry name" value="Negative cofactor 2 beta"/>
    <property type="match status" value="1"/>
</dbReference>
<dbReference type="GeneID" id="25260943"/>
<gene>
    <name evidence="5" type="ORF">DI09_83p60</name>
</gene>
<dbReference type="Pfam" id="PF00808">
    <property type="entry name" value="CBFD_NFYB_HMF"/>
    <property type="match status" value="1"/>
</dbReference>
<dbReference type="EMBL" id="JMKJ01000594">
    <property type="protein sequence ID" value="KGG50173.1"/>
    <property type="molecule type" value="Genomic_DNA"/>
</dbReference>
<proteinExistence type="predicted"/>
<evidence type="ECO:0000259" key="4">
    <source>
        <dbReference type="Pfam" id="PF00808"/>
    </source>
</evidence>
<dbReference type="GO" id="GO:0046982">
    <property type="term" value="F:protein heterodimerization activity"/>
    <property type="evidence" value="ECO:0007669"/>
    <property type="project" value="InterPro"/>
</dbReference>
<dbReference type="Gene3D" id="1.10.20.10">
    <property type="entry name" value="Histone, subunit A"/>
    <property type="match status" value="1"/>
</dbReference>
<dbReference type="GO" id="GO:0051123">
    <property type="term" value="P:RNA polymerase II preinitiation complex assembly"/>
    <property type="evidence" value="ECO:0007669"/>
    <property type="project" value="TreeGrafter"/>
</dbReference>
<sequence length="158" mass="17649">MEDSFSDDSINEAEDVSLPKATISKLIQERLPSDITCAKETRDLLVSCCVEFIHLLATESNKICENESRKTIAPEHVCNALQNLGFSDYVPDVRTALKEHKEVAKSRERKSNRFDDGGLSREDLQREQEALFEKARQKFLATSSPTAPSSSLPGFSVN</sequence>
<dbReference type="InterPro" id="IPR003958">
    <property type="entry name" value="CBFA_NFYB_domain"/>
</dbReference>
<dbReference type="CDD" id="cd22905">
    <property type="entry name" value="HFD_Dr1"/>
    <property type="match status" value="1"/>
</dbReference>
<dbReference type="OrthoDB" id="601405at2759"/>
<dbReference type="HOGENOM" id="CLU_066247_11_3_1"/>
<keyword evidence="6" id="KW-1185">Reference proteome</keyword>
<dbReference type="InterPro" id="IPR042225">
    <property type="entry name" value="Ncb2"/>
</dbReference>
<feature type="region of interest" description="Disordered" evidence="3">
    <location>
        <begin position="101"/>
        <end position="127"/>
    </location>
</feature>
<dbReference type="Proteomes" id="UP000029725">
    <property type="component" value="Unassembled WGS sequence"/>
</dbReference>
<accession>A0A098VM75</accession>
<dbReference type="GO" id="GO:0017054">
    <property type="term" value="C:negative cofactor 2 complex"/>
    <property type="evidence" value="ECO:0007669"/>
    <property type="project" value="InterPro"/>
</dbReference>
<dbReference type="SUPFAM" id="SSF47113">
    <property type="entry name" value="Histone-fold"/>
    <property type="match status" value="1"/>
</dbReference>
<evidence type="ECO:0000256" key="2">
    <source>
        <dbReference type="ARBA" id="ARBA00023242"/>
    </source>
</evidence>
<comment type="subcellular location">
    <subcellularLocation>
        <location evidence="1">Nucleus</location>
    </subcellularLocation>
</comment>
<evidence type="ECO:0000256" key="3">
    <source>
        <dbReference type="SAM" id="MobiDB-lite"/>
    </source>
</evidence>
<protein>
    <recommendedName>
        <fullName evidence="4">Transcription factor CBF/NF-Y/archaeal histone domain-containing protein</fullName>
    </recommendedName>
</protein>
<dbReference type="VEuPathDB" id="MicrosporidiaDB:DI09_83p60"/>
<evidence type="ECO:0000256" key="1">
    <source>
        <dbReference type="ARBA" id="ARBA00004123"/>
    </source>
</evidence>
<dbReference type="GO" id="GO:0000122">
    <property type="term" value="P:negative regulation of transcription by RNA polymerase II"/>
    <property type="evidence" value="ECO:0007669"/>
    <property type="project" value="InterPro"/>
</dbReference>
<feature type="domain" description="Transcription factor CBF/NF-Y/archaeal histone" evidence="4">
    <location>
        <begin position="17"/>
        <end position="81"/>
    </location>
</feature>
<dbReference type="GO" id="GO:0017025">
    <property type="term" value="F:TBP-class protein binding"/>
    <property type="evidence" value="ECO:0007669"/>
    <property type="project" value="TreeGrafter"/>
</dbReference>
<reference evidence="5 6" key="1">
    <citation type="submission" date="2014-04" db="EMBL/GenBank/DDBJ databases">
        <title>A new species of microsporidia sheds light on the evolution of extreme parasitism.</title>
        <authorList>
            <person name="Haag K.L."/>
            <person name="James T.Y."/>
            <person name="Larsson R."/>
            <person name="Schaer T.M."/>
            <person name="Refardt D."/>
            <person name="Pombert J.-F."/>
            <person name="Ebert D."/>
        </authorList>
    </citation>
    <scope>NUCLEOTIDE SEQUENCE [LARGE SCALE GENOMIC DNA]</scope>
    <source>
        <strain evidence="5 6">UGP3</strain>
        <tissue evidence="5">Spores</tissue>
    </source>
</reference>
<keyword evidence="2" id="KW-0539">Nucleus</keyword>
<dbReference type="AlphaFoldDB" id="A0A098VM75"/>
<dbReference type="RefSeq" id="XP_013236614.1">
    <property type="nucleotide sequence ID" value="XM_013381160.1"/>
</dbReference>
<dbReference type="InterPro" id="IPR009072">
    <property type="entry name" value="Histone-fold"/>
</dbReference>
<evidence type="ECO:0000313" key="6">
    <source>
        <dbReference type="Proteomes" id="UP000029725"/>
    </source>
</evidence>